<feature type="transmembrane region" description="Helical" evidence="2">
    <location>
        <begin position="176"/>
        <end position="198"/>
    </location>
</feature>
<dbReference type="Proteomes" id="UP000183413">
    <property type="component" value="Unassembled WGS sequence"/>
</dbReference>
<dbReference type="AlphaFoldDB" id="A0A1I5KZS4"/>
<gene>
    <name evidence="3" type="ORF">SAMN04489713_110197</name>
</gene>
<keyword evidence="2" id="KW-1133">Transmembrane helix</keyword>
<feature type="region of interest" description="Disordered" evidence="1">
    <location>
        <begin position="1"/>
        <end position="23"/>
    </location>
</feature>
<feature type="transmembrane region" description="Helical" evidence="2">
    <location>
        <begin position="105"/>
        <end position="120"/>
    </location>
</feature>
<keyword evidence="4" id="KW-1185">Reference proteome</keyword>
<feature type="transmembrane region" description="Helical" evidence="2">
    <location>
        <begin position="59"/>
        <end position="76"/>
    </location>
</feature>
<dbReference type="EMBL" id="FOVH01000010">
    <property type="protein sequence ID" value="SFO90547.1"/>
    <property type="molecule type" value="Genomic_DNA"/>
</dbReference>
<feature type="transmembrane region" description="Helical" evidence="2">
    <location>
        <begin position="250"/>
        <end position="272"/>
    </location>
</feature>
<protein>
    <submittedName>
        <fullName evidence="3">Uncharacterized protein</fullName>
    </submittedName>
</protein>
<dbReference type="eggNOG" id="COG1018">
    <property type="taxonomic scope" value="Bacteria"/>
</dbReference>
<feature type="transmembrane region" description="Helical" evidence="2">
    <location>
        <begin position="31"/>
        <end position="47"/>
    </location>
</feature>
<dbReference type="STRING" id="1993.SAMN04489713_110197"/>
<sequence>MCRRPRPGDAGRMPRTETPGRPDEIRRGMQFAFAAFSLAAAALLWSYDETAYPTIKSGGMFGHLLATAVVLGAALAGARRTLIAFHLLFVPVQFLFLFAGGLEEMAGMVFSAVIVARMRPRFPQLKRLARRVWLTLHVGVSVGWLGLALAMTTLAITGATADDHAVRHGSYELMHVFDLTIVIPSVVLAVVTGLVVSLGTPWGLVKHRWVLLKFVISLVIPVIATVQSGWIEELQHRTADPAADPGGTGLVLVLCMLLYAALLWTAVVLSVFKPGGKTRWGRTERARRPRAAPARADRGGTPESTVSATP</sequence>
<evidence type="ECO:0000313" key="4">
    <source>
        <dbReference type="Proteomes" id="UP000183413"/>
    </source>
</evidence>
<evidence type="ECO:0000256" key="1">
    <source>
        <dbReference type="SAM" id="MobiDB-lite"/>
    </source>
</evidence>
<evidence type="ECO:0000313" key="3">
    <source>
        <dbReference type="EMBL" id="SFO90547.1"/>
    </source>
</evidence>
<proteinExistence type="predicted"/>
<feature type="transmembrane region" description="Helical" evidence="2">
    <location>
        <begin position="132"/>
        <end position="156"/>
    </location>
</feature>
<name>A0A1I5KZS4_9ACTN</name>
<accession>A0A1I5KZS4</accession>
<dbReference type="InParanoid" id="A0A1I5KZS4"/>
<keyword evidence="2" id="KW-0812">Transmembrane</keyword>
<keyword evidence="2" id="KW-0472">Membrane</keyword>
<organism evidence="3 4">
    <name type="scientific">Actinomadura madurae</name>
    <dbReference type="NCBI Taxonomy" id="1993"/>
    <lineage>
        <taxon>Bacteria</taxon>
        <taxon>Bacillati</taxon>
        <taxon>Actinomycetota</taxon>
        <taxon>Actinomycetes</taxon>
        <taxon>Streptosporangiales</taxon>
        <taxon>Thermomonosporaceae</taxon>
        <taxon>Actinomadura</taxon>
    </lineage>
</organism>
<feature type="transmembrane region" description="Helical" evidence="2">
    <location>
        <begin position="210"/>
        <end position="230"/>
    </location>
</feature>
<reference evidence="3 4" key="1">
    <citation type="submission" date="2016-10" db="EMBL/GenBank/DDBJ databases">
        <authorList>
            <person name="de Groot N.N."/>
        </authorList>
    </citation>
    <scope>NUCLEOTIDE SEQUENCE [LARGE SCALE GENOMIC DNA]</scope>
    <source>
        <strain evidence="3 4">DSM 43067</strain>
    </source>
</reference>
<evidence type="ECO:0000256" key="2">
    <source>
        <dbReference type="SAM" id="Phobius"/>
    </source>
</evidence>
<feature type="region of interest" description="Disordered" evidence="1">
    <location>
        <begin position="279"/>
        <end position="310"/>
    </location>
</feature>